<dbReference type="EMBL" id="JBHUPE010000004">
    <property type="protein sequence ID" value="MFD2904387.1"/>
    <property type="molecule type" value="Genomic_DNA"/>
</dbReference>
<evidence type="ECO:0000313" key="2">
    <source>
        <dbReference type="Proteomes" id="UP001597509"/>
    </source>
</evidence>
<gene>
    <name evidence="1" type="ORF">ACFS6I_10660</name>
</gene>
<dbReference type="RefSeq" id="WP_380920326.1">
    <property type="nucleotide sequence ID" value="NZ_JBHUPE010000004.1"/>
</dbReference>
<protein>
    <submittedName>
        <fullName evidence="1">Uncharacterized protein</fullName>
    </submittedName>
</protein>
<keyword evidence="2" id="KW-1185">Reference proteome</keyword>
<reference evidence="2" key="1">
    <citation type="journal article" date="2019" name="Int. J. Syst. Evol. Microbiol.">
        <title>The Global Catalogue of Microorganisms (GCM) 10K type strain sequencing project: providing services to taxonomists for standard genome sequencing and annotation.</title>
        <authorList>
            <consortium name="The Broad Institute Genomics Platform"/>
            <consortium name="The Broad Institute Genome Sequencing Center for Infectious Disease"/>
            <person name="Wu L."/>
            <person name="Ma J."/>
        </authorList>
    </citation>
    <scope>NUCLEOTIDE SEQUENCE [LARGE SCALE GENOMIC DNA]</scope>
    <source>
        <strain evidence="2">KCTC 22209</strain>
    </source>
</reference>
<dbReference type="Proteomes" id="UP001597509">
    <property type="component" value="Unassembled WGS sequence"/>
</dbReference>
<evidence type="ECO:0000313" key="1">
    <source>
        <dbReference type="EMBL" id="MFD2904387.1"/>
    </source>
</evidence>
<comment type="caution">
    <text evidence="1">The sequence shown here is derived from an EMBL/GenBank/DDBJ whole genome shotgun (WGS) entry which is preliminary data.</text>
</comment>
<name>A0ABW5YVF1_9SPHI</name>
<accession>A0ABW5YVF1</accession>
<proteinExistence type="predicted"/>
<organism evidence="1 2">
    <name type="scientific">Sphingobacterium anhuiense</name>
    <dbReference type="NCBI Taxonomy" id="493780"/>
    <lineage>
        <taxon>Bacteria</taxon>
        <taxon>Pseudomonadati</taxon>
        <taxon>Bacteroidota</taxon>
        <taxon>Sphingobacteriia</taxon>
        <taxon>Sphingobacteriales</taxon>
        <taxon>Sphingobacteriaceae</taxon>
        <taxon>Sphingobacterium</taxon>
    </lineage>
</organism>
<sequence>MNKLLMMSILLCFSCYGLSQDKEDIVLSVLSKGVIGKPFKFNLSDKKGYMNEATITYLGEIDTKTKEKYFVATWGRVWGPNNHTTGAVLLYDNKKKYFGKYVLGSISDQPIKLDKNELFFYNTNKNDCDQSLVTKIDFSEVPKNIFIKCNGELGDVYELSLDSLEKK</sequence>